<keyword evidence="3" id="KW-1185">Reference proteome</keyword>
<protein>
    <submittedName>
        <fullName evidence="2">Uncharacterized protein</fullName>
    </submittedName>
</protein>
<evidence type="ECO:0000313" key="2">
    <source>
        <dbReference type="EMBL" id="CAC5415834.1"/>
    </source>
</evidence>
<sequence length="397" mass="45543">MHKTETAMNYSLSKLKPHEPTQAFIQTGEQVKKDTTTPVTDVQMKQELKKEPNVSNSVRSHRSSTSRRSVRSNASSTMMRQKANLEAARKRLEYVDQESTLVQQKAQLEANTTLEKAKLEKMTKELEAKRDVAVAEAELHAMEEVFDESDRETEVSSSSLTEQRTAKYIIEQSKHVNRQYEVHNSDENMNEETPVHNSAPAVNNIDTQTFLRNDEHMNEELPVQRTRKIASQVSSANQIVQQIHKETNEQSPDTNNNRTLTDDDSRSIRPEKLNQSQWLVGPTQFLCKKNTIKSKIEEDEFPLILPEEDREVRVAKTLVTKLAIGSQRFERFSMWKTLVSAIQTLRCFIIKQTNRQDSSKTDSLLDAHNLVIGTVQREIFNIEYSALMNKQKLPANS</sequence>
<dbReference type="Proteomes" id="UP000507470">
    <property type="component" value="Unassembled WGS sequence"/>
</dbReference>
<organism evidence="2 3">
    <name type="scientific">Mytilus coruscus</name>
    <name type="common">Sea mussel</name>
    <dbReference type="NCBI Taxonomy" id="42192"/>
    <lineage>
        <taxon>Eukaryota</taxon>
        <taxon>Metazoa</taxon>
        <taxon>Spiralia</taxon>
        <taxon>Lophotrochozoa</taxon>
        <taxon>Mollusca</taxon>
        <taxon>Bivalvia</taxon>
        <taxon>Autobranchia</taxon>
        <taxon>Pteriomorphia</taxon>
        <taxon>Mytilida</taxon>
        <taxon>Mytiloidea</taxon>
        <taxon>Mytilidae</taxon>
        <taxon>Mytilinae</taxon>
        <taxon>Mytilus</taxon>
    </lineage>
</organism>
<feature type="compositionally biased region" description="Basic residues" evidence="1">
    <location>
        <begin position="59"/>
        <end position="70"/>
    </location>
</feature>
<feature type="region of interest" description="Disordered" evidence="1">
    <location>
        <begin position="244"/>
        <end position="268"/>
    </location>
</feature>
<evidence type="ECO:0000256" key="1">
    <source>
        <dbReference type="SAM" id="MobiDB-lite"/>
    </source>
</evidence>
<gene>
    <name evidence="2" type="ORF">MCOR_48497</name>
</gene>
<proteinExistence type="predicted"/>
<accession>A0A6J8E4X2</accession>
<name>A0A6J8E4X2_MYTCO</name>
<dbReference type="AlphaFoldDB" id="A0A6J8E4X2"/>
<feature type="region of interest" description="Disordered" evidence="1">
    <location>
        <begin position="29"/>
        <end position="82"/>
    </location>
</feature>
<reference evidence="2 3" key="1">
    <citation type="submission" date="2020-06" db="EMBL/GenBank/DDBJ databases">
        <authorList>
            <person name="Li R."/>
            <person name="Bekaert M."/>
        </authorList>
    </citation>
    <scope>NUCLEOTIDE SEQUENCE [LARGE SCALE GENOMIC DNA]</scope>
    <source>
        <strain evidence="3">wild</strain>
    </source>
</reference>
<dbReference type="EMBL" id="CACVKT020008520">
    <property type="protein sequence ID" value="CAC5415834.1"/>
    <property type="molecule type" value="Genomic_DNA"/>
</dbReference>
<evidence type="ECO:0000313" key="3">
    <source>
        <dbReference type="Proteomes" id="UP000507470"/>
    </source>
</evidence>